<dbReference type="Proteomes" id="UP000092177">
    <property type="component" value="Chromosome 3"/>
</dbReference>
<sequence>MPAAPESNHPQTTEVSKDAATTTGFKALAWFVNKEEQNVSKHGTGWFGKAPWHRKDSEQTISSITSSIREVLAGKTPPATPDPDSFHYRQSDYATTPYPAGEATRVRTPPTHKTVDGKPRGFFTEMVPPRGDGDTWNPSQPYRSASLKRCQPRRDDDLPKKPKEWWDAKQRSQSKRKLASLPKFEFDIPEHLPNSPMCPANPKHSSGGRGLCVYHGRRKTGSLLKVEHIIDERLRGDHESAGPCPD</sequence>
<dbReference type="GeneID" id="28863789"/>
<protein>
    <submittedName>
        <fullName evidence="2">Cdc73 family RNA pol II accessory factor</fullName>
    </submittedName>
</protein>
<evidence type="ECO:0000256" key="1">
    <source>
        <dbReference type="SAM" id="MobiDB-lite"/>
    </source>
</evidence>
<evidence type="ECO:0000313" key="2">
    <source>
        <dbReference type="EMBL" id="OBR12411.1"/>
    </source>
</evidence>
<reference evidence="3" key="1">
    <citation type="journal article" date="2017" name="BMC Genomics">
        <title>Gapless genome assembly of Colletotrichum higginsianum reveals chromosome structure and association of transposable elements with secondary metabolite gene clusters.</title>
        <authorList>
            <person name="Dallery J.-F."/>
            <person name="Lapalu N."/>
            <person name="Zampounis A."/>
            <person name="Pigne S."/>
            <person name="Luyten I."/>
            <person name="Amselem J."/>
            <person name="Wittenberg A.H.J."/>
            <person name="Zhou S."/>
            <person name="de Queiroz M.V."/>
            <person name="Robin G.P."/>
            <person name="Auger A."/>
            <person name="Hainaut M."/>
            <person name="Henrissat B."/>
            <person name="Kim K.-T."/>
            <person name="Lee Y.-H."/>
            <person name="Lespinet O."/>
            <person name="Schwartz D.C."/>
            <person name="Thon M.R."/>
            <person name="O'Connell R.J."/>
        </authorList>
    </citation>
    <scope>NUCLEOTIDE SEQUENCE [LARGE SCALE GENOMIC DNA]</scope>
    <source>
        <strain evidence="3">IMI 349063</strain>
    </source>
</reference>
<dbReference type="EMBL" id="LTAN01000003">
    <property type="protein sequence ID" value="OBR12411.1"/>
    <property type="molecule type" value="Genomic_DNA"/>
</dbReference>
<dbReference type="VEuPathDB" id="FungiDB:CH63R_04707"/>
<name>A0A1B7YK22_COLHI</name>
<comment type="caution">
    <text evidence="2">The sequence shown here is derived from an EMBL/GenBank/DDBJ whole genome shotgun (WGS) entry which is preliminary data.</text>
</comment>
<gene>
    <name evidence="2" type="ORF">CH63R_04707</name>
</gene>
<dbReference type="KEGG" id="chig:CH63R_04707"/>
<evidence type="ECO:0000313" key="3">
    <source>
        <dbReference type="Proteomes" id="UP000092177"/>
    </source>
</evidence>
<feature type="compositionally biased region" description="Basic and acidic residues" evidence="1">
    <location>
        <begin position="152"/>
        <end position="170"/>
    </location>
</feature>
<proteinExistence type="predicted"/>
<keyword evidence="3" id="KW-1185">Reference proteome</keyword>
<dbReference type="RefSeq" id="XP_018160928.1">
    <property type="nucleotide sequence ID" value="XM_018299682.1"/>
</dbReference>
<feature type="region of interest" description="Disordered" evidence="1">
    <location>
        <begin position="73"/>
        <end position="179"/>
    </location>
</feature>
<dbReference type="OrthoDB" id="3648773at2759"/>
<accession>A0A1B7YK22</accession>
<feature type="compositionally biased region" description="Polar residues" evidence="1">
    <location>
        <begin position="8"/>
        <end position="20"/>
    </location>
</feature>
<organism evidence="2 3">
    <name type="scientific">Colletotrichum higginsianum (strain IMI 349063)</name>
    <name type="common">Crucifer anthracnose fungus</name>
    <dbReference type="NCBI Taxonomy" id="759273"/>
    <lineage>
        <taxon>Eukaryota</taxon>
        <taxon>Fungi</taxon>
        <taxon>Dikarya</taxon>
        <taxon>Ascomycota</taxon>
        <taxon>Pezizomycotina</taxon>
        <taxon>Sordariomycetes</taxon>
        <taxon>Hypocreomycetidae</taxon>
        <taxon>Glomerellales</taxon>
        <taxon>Glomerellaceae</taxon>
        <taxon>Colletotrichum</taxon>
        <taxon>Colletotrichum destructivum species complex</taxon>
    </lineage>
</organism>
<feature type="region of interest" description="Disordered" evidence="1">
    <location>
        <begin position="1"/>
        <end position="20"/>
    </location>
</feature>
<dbReference type="AlphaFoldDB" id="A0A1B7YK22"/>